<dbReference type="RefSeq" id="WP_349218704.1">
    <property type="nucleotide sequence ID" value="NZ_JBBMFD010000006.1"/>
</dbReference>
<feature type="domain" description="Class II aldolase/adducin N-terminal" evidence="3">
    <location>
        <begin position="10"/>
        <end position="186"/>
    </location>
</feature>
<dbReference type="SMART" id="SM01007">
    <property type="entry name" value="Aldolase_II"/>
    <property type="match status" value="2"/>
</dbReference>
<protein>
    <submittedName>
        <fullName evidence="4">Class II aldolase/adducin family protein</fullName>
    </submittedName>
</protein>
<reference evidence="4 5" key="1">
    <citation type="submission" date="2024-03" db="EMBL/GenBank/DDBJ databases">
        <title>Human intestinal bacterial collection.</title>
        <authorList>
            <person name="Pauvert C."/>
            <person name="Hitch T.C.A."/>
            <person name="Clavel T."/>
        </authorList>
    </citation>
    <scope>NUCLEOTIDE SEQUENCE [LARGE SCALE GENOMIC DNA]</scope>
    <source>
        <strain evidence="4 5">CLA-JM-H44</strain>
    </source>
</reference>
<dbReference type="InterPro" id="IPR050197">
    <property type="entry name" value="Aldolase_class_II_sugar_metab"/>
</dbReference>
<keyword evidence="2" id="KW-0456">Lyase</keyword>
<organism evidence="4 5">
    <name type="scientific">Solibaculum intestinale</name>
    <dbReference type="NCBI Taxonomy" id="3133165"/>
    <lineage>
        <taxon>Bacteria</taxon>
        <taxon>Bacillati</taxon>
        <taxon>Bacillota</taxon>
        <taxon>Clostridia</taxon>
        <taxon>Eubacteriales</taxon>
        <taxon>Oscillospiraceae</taxon>
        <taxon>Solibaculum</taxon>
    </lineage>
</organism>
<dbReference type="InterPro" id="IPR036409">
    <property type="entry name" value="Aldolase_II/adducin_N_sf"/>
</dbReference>
<feature type="domain" description="Class II aldolase/adducin N-terminal" evidence="3">
    <location>
        <begin position="232"/>
        <end position="405"/>
    </location>
</feature>
<evidence type="ECO:0000313" key="4">
    <source>
        <dbReference type="EMBL" id="MEQ2440259.1"/>
    </source>
</evidence>
<dbReference type="InterPro" id="IPR001303">
    <property type="entry name" value="Aldolase_II/adducin_N"/>
</dbReference>
<dbReference type="Pfam" id="PF00596">
    <property type="entry name" value="Aldolase_II"/>
    <property type="match status" value="2"/>
</dbReference>
<proteinExistence type="predicted"/>
<dbReference type="PANTHER" id="PTHR22789:SF0">
    <property type="entry name" value="3-OXO-TETRONATE 4-PHOSPHATE DECARBOXYLASE-RELATED"/>
    <property type="match status" value="1"/>
</dbReference>
<evidence type="ECO:0000256" key="1">
    <source>
        <dbReference type="ARBA" id="ARBA00022723"/>
    </source>
</evidence>
<dbReference type="PANTHER" id="PTHR22789">
    <property type="entry name" value="FUCULOSE PHOSPHATE ALDOLASE"/>
    <property type="match status" value="1"/>
</dbReference>
<evidence type="ECO:0000313" key="5">
    <source>
        <dbReference type="Proteomes" id="UP001489509"/>
    </source>
</evidence>
<keyword evidence="1" id="KW-0479">Metal-binding</keyword>
<evidence type="ECO:0000259" key="3">
    <source>
        <dbReference type="SMART" id="SM01007"/>
    </source>
</evidence>
<dbReference type="Gene3D" id="3.40.225.10">
    <property type="entry name" value="Class II aldolase/adducin N-terminal domain"/>
    <property type="match status" value="2"/>
</dbReference>
<dbReference type="SUPFAM" id="SSF53639">
    <property type="entry name" value="AraD/HMP-PK domain-like"/>
    <property type="match status" value="2"/>
</dbReference>
<accession>A0ABV1DYW7</accession>
<comment type="caution">
    <text evidence="4">The sequence shown here is derived from an EMBL/GenBank/DDBJ whole genome shotgun (WGS) entry which is preliminary data.</text>
</comment>
<dbReference type="Proteomes" id="UP001489509">
    <property type="component" value="Unassembled WGS sequence"/>
</dbReference>
<dbReference type="EMBL" id="JBBMFD010000006">
    <property type="protein sequence ID" value="MEQ2440259.1"/>
    <property type="molecule type" value="Genomic_DNA"/>
</dbReference>
<name>A0ABV1DYW7_9FIRM</name>
<keyword evidence="5" id="KW-1185">Reference proteome</keyword>
<sequence>MNFELLHPADQLVIMMERIYQYGMTTTSGGNLSIRTPEGDIWITPGSIDKGNLRREDMVHVLPDGQIIGRHKPSVELPFHQQIYKLRPDLSAVLHAHPPALVAFSNVSRIPDTHIIPNVDLVCGRVGFAPYAIPGSKELGDKIASVFEEGYNVVMLENHGVVVGSENIFKAFMAFETLESCARLEINANRIGTVHSLTDKHLRMSHLKENTCRELDEFIPNRHYADENNSRREMVEFIHRSYDQRLFNSTEGTFSVRLNDNSFLITPYMKDRKYLQVEDIVRIDGEQREAGKTPSRSVMLHKNIYDKHPEINSVIIAHAPHIMAFAVTDREFDSRTIPESYIQLRTVSKVPYGSSFMQPEMVAEMLTPSNPVVLVENDCIIVTGASLLNAFDRLEVAEYSAKSIIDSEVLGKVNIISDEEVEEIETVFNLK</sequence>
<gene>
    <name evidence="4" type="ORF">WMO26_05395</name>
</gene>
<evidence type="ECO:0000256" key="2">
    <source>
        <dbReference type="ARBA" id="ARBA00023239"/>
    </source>
</evidence>